<dbReference type="EMBL" id="CP010525">
    <property type="protein sequence ID" value="AJO24546.1"/>
    <property type="molecule type" value="Genomic_DNA"/>
</dbReference>
<protein>
    <submittedName>
        <fullName evidence="1">Uncharacterized protein</fullName>
    </submittedName>
</protein>
<accession>A0AAN0TAY2</accession>
<name>A0AAN0TAY2_HEYCO</name>
<proteinExistence type="predicted"/>
<reference evidence="2" key="1">
    <citation type="submission" date="2015-01" db="EMBL/GenBank/DDBJ databases">
        <title>Comparative genome analysis of Bacillus coagulans HM-08, Clostridium butyricum HM-68, Bacillus subtilis HM-66 and Bacillus paralicheniformis BL-09.</title>
        <authorList>
            <person name="Zhang H."/>
        </authorList>
    </citation>
    <scope>NUCLEOTIDE SEQUENCE [LARGE SCALE GENOMIC DNA]</scope>
    <source>
        <strain evidence="2">HM-08</strain>
    </source>
</reference>
<dbReference type="AlphaFoldDB" id="A0AAN0TAY2"/>
<keyword evidence="2" id="KW-1185">Reference proteome</keyword>
<dbReference type="Proteomes" id="UP000032024">
    <property type="component" value="Chromosome"/>
</dbReference>
<evidence type="ECO:0000313" key="1">
    <source>
        <dbReference type="EMBL" id="AJO24546.1"/>
    </source>
</evidence>
<gene>
    <name evidence="1" type="ORF">SB48_HM08orf05965</name>
</gene>
<evidence type="ECO:0000313" key="2">
    <source>
        <dbReference type="Proteomes" id="UP000032024"/>
    </source>
</evidence>
<sequence>MAWLVFGMSFWRVQKDKRNPVSPQNVLLELSKKPKGALRK</sequence>
<organism evidence="1 2">
    <name type="scientific">Heyndrickxia coagulans</name>
    <name type="common">Weizmannia coagulans</name>
    <dbReference type="NCBI Taxonomy" id="1398"/>
    <lineage>
        <taxon>Bacteria</taxon>
        <taxon>Bacillati</taxon>
        <taxon>Bacillota</taxon>
        <taxon>Bacilli</taxon>
        <taxon>Bacillales</taxon>
        <taxon>Bacillaceae</taxon>
        <taxon>Heyndrickxia</taxon>
    </lineage>
</organism>